<reference evidence="2" key="1">
    <citation type="submission" date="2021-02" db="EMBL/GenBank/DDBJ databases">
        <authorList>
            <person name="Dougan E. K."/>
            <person name="Rhodes N."/>
            <person name="Thang M."/>
            <person name="Chan C."/>
        </authorList>
    </citation>
    <scope>NUCLEOTIDE SEQUENCE</scope>
</reference>
<proteinExistence type="predicted"/>
<evidence type="ECO:0000313" key="2">
    <source>
        <dbReference type="EMBL" id="CAE7552200.1"/>
    </source>
</evidence>
<feature type="compositionally biased region" description="Low complexity" evidence="1">
    <location>
        <begin position="416"/>
        <end position="425"/>
    </location>
</feature>
<dbReference type="AlphaFoldDB" id="A0A812U4S5"/>
<accession>A0A812U4S5</accession>
<feature type="compositionally biased region" description="Polar residues" evidence="1">
    <location>
        <begin position="178"/>
        <end position="192"/>
    </location>
</feature>
<keyword evidence="3" id="KW-1185">Reference proteome</keyword>
<protein>
    <submittedName>
        <fullName evidence="2">Uncharacterized protein</fullName>
    </submittedName>
</protein>
<evidence type="ECO:0000313" key="3">
    <source>
        <dbReference type="Proteomes" id="UP000601435"/>
    </source>
</evidence>
<dbReference type="EMBL" id="CAJNJA010025953">
    <property type="protein sequence ID" value="CAE7552200.1"/>
    <property type="molecule type" value="Genomic_DNA"/>
</dbReference>
<feature type="compositionally biased region" description="Basic and acidic residues" evidence="1">
    <location>
        <begin position="460"/>
        <end position="472"/>
    </location>
</feature>
<name>A0A812U4S5_9DINO</name>
<feature type="region of interest" description="Disordered" evidence="1">
    <location>
        <begin position="385"/>
        <end position="427"/>
    </location>
</feature>
<gene>
    <name evidence="2" type="ORF">SNEC2469_LOCUS15914</name>
</gene>
<dbReference type="Proteomes" id="UP000601435">
    <property type="component" value="Unassembled WGS sequence"/>
</dbReference>
<comment type="caution">
    <text evidence="2">The sequence shown here is derived from an EMBL/GenBank/DDBJ whole genome shotgun (WGS) entry which is preliminary data.</text>
</comment>
<feature type="region of interest" description="Disordered" evidence="1">
    <location>
        <begin position="304"/>
        <end position="343"/>
    </location>
</feature>
<feature type="region of interest" description="Disordered" evidence="1">
    <location>
        <begin position="224"/>
        <end position="292"/>
    </location>
</feature>
<dbReference type="OrthoDB" id="424539at2759"/>
<feature type="region of interest" description="Disordered" evidence="1">
    <location>
        <begin position="794"/>
        <end position="828"/>
    </location>
</feature>
<organism evidence="2 3">
    <name type="scientific">Symbiodinium necroappetens</name>
    <dbReference type="NCBI Taxonomy" id="1628268"/>
    <lineage>
        <taxon>Eukaryota</taxon>
        <taxon>Sar</taxon>
        <taxon>Alveolata</taxon>
        <taxon>Dinophyceae</taxon>
        <taxon>Suessiales</taxon>
        <taxon>Symbiodiniaceae</taxon>
        <taxon>Symbiodinium</taxon>
    </lineage>
</organism>
<feature type="region of interest" description="Disordered" evidence="1">
    <location>
        <begin position="178"/>
        <end position="212"/>
    </location>
</feature>
<feature type="compositionally biased region" description="Acidic residues" evidence="1">
    <location>
        <begin position="305"/>
        <end position="320"/>
    </location>
</feature>
<feature type="compositionally biased region" description="Basic and acidic residues" evidence="1">
    <location>
        <begin position="321"/>
        <end position="343"/>
    </location>
</feature>
<sequence length="828" mass="87931">MSPVPSNVNVFAGDAIIEEGKFNEAILMLDAEATTSRNAWAGKAVSGRLPKKMSIGNIELEDDLGLLNDTDDQAIKPATASLSLAKPGRLLPRSGTQGVEAEDMPILSVAQLSPRVSQELTQADVGELEDEPKRRRQLSADVPVRTIERKRCLAGWDLCRADLDPRLGEGLVLLDGQESSSRNNTWAGQSASGPAGPSQRGGSEPGRQPDKAALHDPLRAQERPLHEWGWRAGRPDATPPRAQATSGQAPLERTGLRQGKIHPDDFNFTGGKGARRPEEGSRPGKAAVGAPEVDSAVVAAVLAEAEADEEGPEEAEEPEVREEILEAETKPSDGEKVKVEVNEEADPKDNFSLARNTSKTAVNKRYVVASAGKKALFQSRSFRMQDGDVPLPQLPTSGASELPDPGESGEAPVLIESTESTSQSQPELVYQGLCTPKSLSAVGAPLQGTLAVQAVLRLRSEARSPPPQRRESGQSNVRKTQIVRELEPPPPAPESDLAGITAPTAPARKPRPKVEKVDKASNETVSKTEEDNSIQIRTRLANFDPMATLRKAPAAPENGVDDGDDGISSEAKALQEVPQVLLRAAKLQFCETCARADGYIQHWTCLPAAYDRNRKGSLSTLSKYVLESRLQKIAAAPLDNGTSLALTAAAIQAGFSPYTSQTDLLKNASGTTLSYQSSAAKLSIASIEEEAGSNASAQAKVAAGEADRQWPTAGALEEELIGGAGPYYTGDIVASPSPEPDDEDAEAMTGFGYVLEMRKPPPAISSSRRGSIKVFDGKVEAEGLGQPTASLVLSNLAKPSPRPSPRQPASAREARGPSGATRRRPVYS</sequence>
<feature type="compositionally biased region" description="Basic and acidic residues" evidence="1">
    <location>
        <begin position="512"/>
        <end position="530"/>
    </location>
</feature>
<evidence type="ECO:0000256" key="1">
    <source>
        <dbReference type="SAM" id="MobiDB-lite"/>
    </source>
</evidence>
<feature type="region of interest" description="Disordered" evidence="1">
    <location>
        <begin position="460"/>
        <end position="532"/>
    </location>
</feature>